<dbReference type="Proteomes" id="UP001497392">
    <property type="component" value="Unassembled WGS sequence"/>
</dbReference>
<keyword evidence="5 6" id="KW-0067">ATP-binding</keyword>
<dbReference type="InterPro" id="IPR027483">
    <property type="entry name" value="PInositol-4-P-4/5-kinase_C_sf"/>
</dbReference>
<dbReference type="InterPro" id="IPR002498">
    <property type="entry name" value="PInositol-4-P-4/5-kinase_core"/>
</dbReference>
<feature type="compositionally biased region" description="Polar residues" evidence="7">
    <location>
        <begin position="582"/>
        <end position="592"/>
    </location>
</feature>
<feature type="compositionally biased region" description="Basic and acidic residues" evidence="7">
    <location>
        <begin position="606"/>
        <end position="615"/>
    </location>
</feature>
<keyword evidence="3 6" id="KW-0547">Nucleotide-binding</keyword>
<feature type="region of interest" description="Disordered" evidence="7">
    <location>
        <begin position="320"/>
        <end position="373"/>
    </location>
</feature>
<dbReference type="PROSITE" id="PS51455">
    <property type="entry name" value="PIPK"/>
    <property type="match status" value="1"/>
</dbReference>
<feature type="compositionally biased region" description="Low complexity" evidence="7">
    <location>
        <begin position="1878"/>
        <end position="1890"/>
    </location>
</feature>
<proteinExistence type="predicted"/>
<evidence type="ECO:0000256" key="6">
    <source>
        <dbReference type="PROSITE-ProRule" id="PRU00781"/>
    </source>
</evidence>
<keyword evidence="4 6" id="KW-0418">Kinase</keyword>
<feature type="region of interest" description="Disordered" evidence="7">
    <location>
        <begin position="1696"/>
        <end position="1764"/>
    </location>
</feature>
<reference evidence="9 10" key="1">
    <citation type="submission" date="2024-06" db="EMBL/GenBank/DDBJ databases">
        <authorList>
            <person name="Kraege A."/>
            <person name="Thomma B."/>
        </authorList>
    </citation>
    <scope>NUCLEOTIDE SEQUENCE [LARGE SCALE GENOMIC DNA]</scope>
</reference>
<dbReference type="Pfam" id="PF01504">
    <property type="entry name" value="PIP5K"/>
    <property type="match status" value="2"/>
</dbReference>
<name>A0ABP1G598_9CHLO</name>
<feature type="compositionally biased region" description="Low complexity" evidence="7">
    <location>
        <begin position="508"/>
        <end position="522"/>
    </location>
</feature>
<dbReference type="SUPFAM" id="SSF52029">
    <property type="entry name" value="GroEL apical domain-like"/>
    <property type="match status" value="1"/>
</dbReference>
<comment type="caution">
    <text evidence="9">The sequence shown here is derived from an EMBL/GenBank/DDBJ whole genome shotgun (WGS) entry which is preliminary data.</text>
</comment>
<organism evidence="9 10">
    <name type="scientific">Coccomyxa viridis</name>
    <dbReference type="NCBI Taxonomy" id="1274662"/>
    <lineage>
        <taxon>Eukaryota</taxon>
        <taxon>Viridiplantae</taxon>
        <taxon>Chlorophyta</taxon>
        <taxon>core chlorophytes</taxon>
        <taxon>Trebouxiophyceae</taxon>
        <taxon>Trebouxiophyceae incertae sedis</taxon>
        <taxon>Coccomyxaceae</taxon>
        <taxon>Coccomyxa</taxon>
    </lineage>
</organism>
<keyword evidence="10" id="KW-1185">Reference proteome</keyword>
<dbReference type="Gene3D" id="3.30.800.10">
    <property type="entry name" value="Phosphatidylinositol Phosphate Kinase II Beta"/>
    <property type="match status" value="1"/>
</dbReference>
<dbReference type="PANTHER" id="PTHR45748">
    <property type="entry name" value="1-PHOSPHATIDYLINOSITOL 3-PHOSPHATE 5-KINASE-RELATED"/>
    <property type="match status" value="1"/>
</dbReference>
<dbReference type="Pfam" id="PF00118">
    <property type="entry name" value="Cpn60_TCP1"/>
    <property type="match status" value="1"/>
</dbReference>
<feature type="domain" description="PIPK" evidence="8">
    <location>
        <begin position="1884"/>
        <end position="2207"/>
    </location>
</feature>
<evidence type="ECO:0000313" key="9">
    <source>
        <dbReference type="EMBL" id="CAL5226957.1"/>
    </source>
</evidence>
<dbReference type="Gene3D" id="3.50.7.10">
    <property type="entry name" value="GroEL"/>
    <property type="match status" value="1"/>
</dbReference>
<evidence type="ECO:0000256" key="3">
    <source>
        <dbReference type="ARBA" id="ARBA00022741"/>
    </source>
</evidence>
<evidence type="ECO:0000256" key="2">
    <source>
        <dbReference type="ARBA" id="ARBA00022679"/>
    </source>
</evidence>
<dbReference type="EMBL" id="CAXHTA020000016">
    <property type="protein sequence ID" value="CAL5226957.1"/>
    <property type="molecule type" value="Genomic_DNA"/>
</dbReference>
<evidence type="ECO:0000256" key="7">
    <source>
        <dbReference type="SAM" id="MobiDB-lite"/>
    </source>
</evidence>
<evidence type="ECO:0000313" key="10">
    <source>
        <dbReference type="Proteomes" id="UP001497392"/>
    </source>
</evidence>
<gene>
    <name evidence="9" type="primary">g9842</name>
    <name evidence="9" type="ORF">VP750_LOCUS8863</name>
</gene>
<dbReference type="SMART" id="SM00330">
    <property type="entry name" value="PIPKc"/>
    <property type="match status" value="1"/>
</dbReference>
<feature type="region of interest" description="Disordered" evidence="7">
    <location>
        <begin position="1444"/>
        <end position="1683"/>
    </location>
</feature>
<feature type="compositionally biased region" description="Polar residues" evidence="7">
    <location>
        <begin position="1000"/>
        <end position="1009"/>
    </location>
</feature>
<dbReference type="InterPro" id="IPR002423">
    <property type="entry name" value="Cpn60/GroEL/TCP-1"/>
</dbReference>
<dbReference type="SUPFAM" id="SSF56104">
    <property type="entry name" value="SAICAR synthase-like"/>
    <property type="match status" value="1"/>
</dbReference>
<feature type="region of interest" description="Disordered" evidence="7">
    <location>
        <begin position="1057"/>
        <end position="1082"/>
    </location>
</feature>
<keyword evidence="2 6" id="KW-0808">Transferase</keyword>
<feature type="region of interest" description="Disordered" evidence="7">
    <location>
        <begin position="1000"/>
        <end position="1042"/>
    </location>
</feature>
<feature type="compositionally biased region" description="Basic and acidic residues" evidence="7">
    <location>
        <begin position="542"/>
        <end position="555"/>
    </location>
</feature>
<dbReference type="InterPro" id="IPR044769">
    <property type="entry name" value="PIKfyve_PIPKc"/>
</dbReference>
<accession>A0ABP1G598</accession>
<feature type="compositionally biased region" description="Basic and acidic residues" evidence="7">
    <location>
        <begin position="1667"/>
        <end position="1680"/>
    </location>
</feature>
<feature type="region of interest" description="Disordered" evidence="7">
    <location>
        <begin position="1326"/>
        <end position="1405"/>
    </location>
</feature>
<feature type="region of interest" description="Disordered" evidence="7">
    <location>
        <begin position="486"/>
        <end position="639"/>
    </location>
</feature>
<feature type="region of interest" description="Disordered" evidence="7">
    <location>
        <begin position="709"/>
        <end position="750"/>
    </location>
</feature>
<dbReference type="PANTHER" id="PTHR45748:SF7">
    <property type="entry name" value="1-PHOSPHATIDYLINOSITOL 3-PHOSPHATE 5-KINASE-RELATED"/>
    <property type="match status" value="1"/>
</dbReference>
<feature type="region of interest" description="Disordered" evidence="7">
    <location>
        <begin position="1186"/>
        <end position="1216"/>
    </location>
</feature>
<evidence type="ECO:0000256" key="4">
    <source>
        <dbReference type="ARBA" id="ARBA00022777"/>
    </source>
</evidence>
<feature type="region of interest" description="Disordered" evidence="7">
    <location>
        <begin position="1231"/>
        <end position="1250"/>
    </location>
</feature>
<dbReference type="CDD" id="cd17300">
    <property type="entry name" value="PIPKc_PIKfyve"/>
    <property type="match status" value="1"/>
</dbReference>
<dbReference type="EC" id="2.7.1.150" evidence="1"/>
<dbReference type="Gene3D" id="3.30.810.10">
    <property type="entry name" value="2-Layer Sandwich"/>
    <property type="match status" value="1"/>
</dbReference>
<feature type="compositionally biased region" description="Low complexity" evidence="7">
    <location>
        <begin position="625"/>
        <end position="639"/>
    </location>
</feature>
<evidence type="ECO:0000256" key="5">
    <source>
        <dbReference type="ARBA" id="ARBA00022840"/>
    </source>
</evidence>
<feature type="compositionally biased region" description="Polar residues" evidence="7">
    <location>
        <begin position="523"/>
        <end position="534"/>
    </location>
</feature>
<feature type="compositionally biased region" description="Low complexity" evidence="7">
    <location>
        <begin position="1741"/>
        <end position="1758"/>
    </location>
</feature>
<feature type="compositionally biased region" description="Basic and acidic residues" evidence="7">
    <location>
        <begin position="727"/>
        <end position="740"/>
    </location>
</feature>
<feature type="region of interest" description="Disordered" evidence="7">
    <location>
        <begin position="1872"/>
        <end position="1903"/>
    </location>
</feature>
<dbReference type="InterPro" id="IPR027484">
    <property type="entry name" value="PInositol-4-P-5-kinase_N"/>
</dbReference>
<feature type="compositionally biased region" description="Low complexity" evidence="7">
    <location>
        <begin position="1496"/>
        <end position="1505"/>
    </location>
</feature>
<evidence type="ECO:0000256" key="1">
    <source>
        <dbReference type="ARBA" id="ARBA00012009"/>
    </source>
</evidence>
<feature type="compositionally biased region" description="Acidic residues" evidence="7">
    <location>
        <begin position="1468"/>
        <end position="1482"/>
    </location>
</feature>
<feature type="compositionally biased region" description="Low complexity" evidence="7">
    <location>
        <begin position="556"/>
        <end position="574"/>
    </location>
</feature>
<feature type="compositionally biased region" description="Basic and acidic residues" evidence="7">
    <location>
        <begin position="1891"/>
        <end position="1903"/>
    </location>
</feature>
<sequence>MMLHPKPNSGSTKEAAREASVLGYLQGPQDAAVTLETAPVLEVPTALKRTEKESGSGRLMDEHPIASICRGPFEEVAGEQLAATVDQLLVAYNVQEPDVWAPIVTRLADEAAGMLSPAKAVAYGNLDPRFYIKVKKVPGVGKPEDSCAIDGAVCRKNLAHKRMHRQISNPKILMVAKNLEFNRAQSRLTSLEGMTKQEEEEGLKEQVDKLVALGPNVVLVEKSVARKAQDELLERGISLALNMKRPVLDFIARCTGTEVAASAEVATARNLGTCKEFLVEDTYPAPPRPALSCISSSSSMTSVASAAVSKHDALQTLASAAERTASHAQHADSSEGQPGMPGSAFGQHGQQLSPPPKADASRQTAATKLSAPGAPLASAAAHQALAAVNASPAAGQPGVNVHGQPLLHNSSFKSEAGKGAMAARTLMYFKGSPCALGCTVLLKGAPRHVLASVKKVMEFAVYAAYRNRLETAFLADELASAIPTAADCASRPGSPKRAAGQGSAFGTPSRSIAGSPGIGSPSQQTEHLQITQPDGGTALASRAKDQRSSAPKDESAPSAGGASLMSSLMASSAPGPKPHGEQQFSRAVSSARQDMALSTPGYQSRPQKDSSKDTKLSASPPFRDNNSSPEEANNSAAAPAYGEEYGIDLAGVDKAELRKHARRVVQRSANMAAADRGNGPLTSLSAHVTVGASEWAGNNVHDFAFEDVEAAEEEKQSASSQPNGTLPDHRSAGSSRRDHAVNGIHSRPGSAESIHMEGLLHPEAGEPNGHDLLERQAEAGELLGLQRLYVCTALSNQPNGGLAEPLKVKRIDYYQRTDQTLSQLLSGAAVEVNNPEVTTYLHGDGLLTLRMAQLPDGQGLPGADTNQIWFWLRPRQASLELLGAARRVPLSRDAAAMSLGHFLEVSFGARHLSVGSRPLHAGYARYFGQGNNVACFLWERVGPVQVDMPPQRMLYYVPAQRGWVKNEVEELIEEANRIFGAIDLALKATEEITAVRAALTQEQQSQPASRSHGAASPGSSQGNAAGDRLYGSSPDSASHLQSPGLRYFEEERTPPLREGDAAAAGPANGTSPPAGDDSGSEAGFLGHLRNALMAEVSGLVENIQEVCALIRADATELAALSLADSPRKQANEEEHLEGLTNEDLLQAVWRINSLQRSLSIMALTWASCLHDAAAAAYPGKLWQGSATPMPPRPSGASLSQRTAVLATHHSHSHSAPAELDVRVLLANAARSAPGSPKAAGGAQKPDTPFAGAVQGALQGAQDSTAAASTQQHASKGVSPAVAVVENLNQLLRIVSGELNAERAAGTPKGPEAAAMSAADREAIGHLANSVNPGPGPDQSPERTLSAPLNAPPLSRTSPVGRLRPCEDDTESIVSAPGNIEHIHGASSGENSDQGAPARPGTSRVSRHVSMIEARNLMISMPAWERPILRHNSTDLVLRFLNRHRRPRHARSASPEQPGDDVARSDSENSSDSDDDADLDGPEQEQPGARSETLNISTPPRQLSPPRSRRQSPPKTLERVFSGPLKPSPLGDTSRAALAASEGVPGADSQPSHTLPPPSISSCHVDLPHIDIPNVRSNLSKGAGGALSPDAVLSPKAQQAQQPLEFLQAAGEAPQADSHEPPAALENNSGHDGVPPMGNAPHPAVPRSPAAEETPAADSRAPPMTHVEAQELKKALAREPSDVQGFFNTDNWLRALRQSRDLDQDPPFPPPTGVPHTPSLESVSEAEPGADQAPGSQAHMQSRPASPAPGASAPVAQPADDMRGRLSLPPAVMRRAQQLPGAIPLPNGHQVELLGRALLQPGVDERIVVVRDDEPTSLLSYALSSKEHSQFLEEVRAHVLHNGPKPGAGQVLSRATLASRSSGDLAGHDDVAAAREDSTASAAASSAPAEAPESKGSEDTARAKKEVAMNGVASELEPEWMILTWPRPMHFEHTAVDDHPGLSGSRSKLSVTVWFPAQFAELRRICLSKCGGEAAFCASLSRCHRWEPRGGKSNSFFAKTRDDRFIVKQLSAAERKSFQELAPNFFGYLGRAMRCGQPTCLAKIMGVFTVRVESNKAMDLLVMENVFYERSLAPVYDLKGSERARWCKDDPSDPTTVLLDENLKRDILSAPLLVEPAAHAALMKALWADTAFLAGQGVMDYSLLVGVDSPNGALVVGIIDFLRQYTWDKALERWVKSVGLGQDRGKAPTIQSPKDYCKRFRGAMAGYFTCVPAEGDVPAPLDVTADLAD</sequence>
<evidence type="ECO:0000259" key="8">
    <source>
        <dbReference type="PROSITE" id="PS51455"/>
    </source>
</evidence>
<dbReference type="InterPro" id="IPR027409">
    <property type="entry name" value="GroEL-like_apical_dom_sf"/>
</dbReference>
<protein>
    <recommendedName>
        <fullName evidence="1">1-phosphatidylinositol-3-phosphate 5-kinase</fullName>
        <ecNumber evidence="1">2.7.1.150</ecNumber>
    </recommendedName>
</protein>